<proteinExistence type="predicted"/>
<protein>
    <submittedName>
        <fullName evidence="1">Uncharacterized protein</fullName>
    </submittedName>
</protein>
<dbReference type="AlphaFoldDB" id="A0AA38FJ75"/>
<accession>A0AA38FJ75</accession>
<evidence type="ECO:0000313" key="1">
    <source>
        <dbReference type="EMBL" id="KAH9304586.1"/>
    </source>
</evidence>
<dbReference type="Proteomes" id="UP000824469">
    <property type="component" value="Unassembled WGS sequence"/>
</dbReference>
<comment type="caution">
    <text evidence="1">The sequence shown here is derived from an EMBL/GenBank/DDBJ whole genome shotgun (WGS) entry which is preliminary data.</text>
</comment>
<keyword evidence="2" id="KW-1185">Reference proteome</keyword>
<feature type="non-terminal residue" evidence="1">
    <location>
        <position position="102"/>
    </location>
</feature>
<organism evidence="1 2">
    <name type="scientific">Taxus chinensis</name>
    <name type="common">Chinese yew</name>
    <name type="synonym">Taxus wallichiana var. chinensis</name>
    <dbReference type="NCBI Taxonomy" id="29808"/>
    <lineage>
        <taxon>Eukaryota</taxon>
        <taxon>Viridiplantae</taxon>
        <taxon>Streptophyta</taxon>
        <taxon>Embryophyta</taxon>
        <taxon>Tracheophyta</taxon>
        <taxon>Spermatophyta</taxon>
        <taxon>Pinopsida</taxon>
        <taxon>Pinidae</taxon>
        <taxon>Conifers II</taxon>
        <taxon>Cupressales</taxon>
        <taxon>Taxaceae</taxon>
        <taxon>Taxus</taxon>
    </lineage>
</organism>
<name>A0AA38FJ75_TAXCH</name>
<sequence>NLRINYHHKPDTEDYWADCADDFEARRRHYGKLSLQKIRDLNLYQVLEGFKDDDEDLQSFEYETTIKHTPLEDLDWYKKERDDLVEIIALVLVRTKVWVDRK</sequence>
<dbReference type="EMBL" id="JAHRHJ020000008">
    <property type="protein sequence ID" value="KAH9304586.1"/>
    <property type="molecule type" value="Genomic_DNA"/>
</dbReference>
<reference evidence="1 2" key="1">
    <citation type="journal article" date="2021" name="Nat. Plants">
        <title>The Taxus genome provides insights into paclitaxel biosynthesis.</title>
        <authorList>
            <person name="Xiong X."/>
            <person name="Gou J."/>
            <person name="Liao Q."/>
            <person name="Li Y."/>
            <person name="Zhou Q."/>
            <person name="Bi G."/>
            <person name="Li C."/>
            <person name="Du R."/>
            <person name="Wang X."/>
            <person name="Sun T."/>
            <person name="Guo L."/>
            <person name="Liang H."/>
            <person name="Lu P."/>
            <person name="Wu Y."/>
            <person name="Zhang Z."/>
            <person name="Ro D.K."/>
            <person name="Shang Y."/>
            <person name="Huang S."/>
            <person name="Yan J."/>
        </authorList>
    </citation>
    <scope>NUCLEOTIDE SEQUENCE [LARGE SCALE GENOMIC DNA]</scope>
    <source>
        <strain evidence="1">Ta-2019</strain>
    </source>
</reference>
<evidence type="ECO:0000313" key="2">
    <source>
        <dbReference type="Proteomes" id="UP000824469"/>
    </source>
</evidence>
<feature type="non-terminal residue" evidence="1">
    <location>
        <position position="1"/>
    </location>
</feature>
<gene>
    <name evidence="1" type="ORF">KI387_008990</name>
</gene>